<sequence>GRSDIITGLLVPLMSGHSKRNNIRKEFPRNGYEIPLINVGKLRKIRQNIIFEVKGGNLPGIVIIKPSKTSQVKLVEETRDNIFELLSEFNEIDYSLFNDRLRPLIFCVVFIIIASVIPIIIRLFL</sequence>
<dbReference type="AlphaFoldDB" id="X0YPJ7"/>
<evidence type="ECO:0000256" key="1">
    <source>
        <dbReference type="SAM" id="Phobius"/>
    </source>
</evidence>
<feature type="transmembrane region" description="Helical" evidence="1">
    <location>
        <begin position="104"/>
        <end position="124"/>
    </location>
</feature>
<accession>X0YPJ7</accession>
<protein>
    <submittedName>
        <fullName evidence="2">Uncharacterized protein</fullName>
    </submittedName>
</protein>
<organism evidence="2">
    <name type="scientific">marine sediment metagenome</name>
    <dbReference type="NCBI Taxonomy" id="412755"/>
    <lineage>
        <taxon>unclassified sequences</taxon>
        <taxon>metagenomes</taxon>
        <taxon>ecological metagenomes</taxon>
    </lineage>
</organism>
<reference evidence="2" key="1">
    <citation type="journal article" date="2014" name="Front. Microbiol.">
        <title>High frequency of phylogenetically diverse reductive dehalogenase-homologous genes in deep subseafloor sedimentary metagenomes.</title>
        <authorList>
            <person name="Kawai M."/>
            <person name="Futagami T."/>
            <person name="Toyoda A."/>
            <person name="Takaki Y."/>
            <person name="Nishi S."/>
            <person name="Hori S."/>
            <person name="Arai W."/>
            <person name="Tsubouchi T."/>
            <person name="Morono Y."/>
            <person name="Uchiyama I."/>
            <person name="Ito T."/>
            <person name="Fujiyama A."/>
            <person name="Inagaki F."/>
            <person name="Takami H."/>
        </authorList>
    </citation>
    <scope>NUCLEOTIDE SEQUENCE</scope>
    <source>
        <strain evidence="2">Expedition CK06-06</strain>
    </source>
</reference>
<feature type="non-terminal residue" evidence="2">
    <location>
        <position position="1"/>
    </location>
</feature>
<comment type="caution">
    <text evidence="2">The sequence shown here is derived from an EMBL/GenBank/DDBJ whole genome shotgun (WGS) entry which is preliminary data.</text>
</comment>
<keyword evidence="1" id="KW-0812">Transmembrane</keyword>
<evidence type="ECO:0000313" key="2">
    <source>
        <dbReference type="EMBL" id="GAG58184.1"/>
    </source>
</evidence>
<keyword evidence="1" id="KW-1133">Transmembrane helix</keyword>
<dbReference type="EMBL" id="BART01002214">
    <property type="protein sequence ID" value="GAG58184.1"/>
    <property type="molecule type" value="Genomic_DNA"/>
</dbReference>
<name>X0YPJ7_9ZZZZ</name>
<proteinExistence type="predicted"/>
<keyword evidence="1" id="KW-0472">Membrane</keyword>
<gene>
    <name evidence="2" type="ORF">S01H4_06950</name>
</gene>